<evidence type="ECO:0000256" key="1">
    <source>
        <dbReference type="SAM" id="SignalP"/>
    </source>
</evidence>
<sequence length="125" mass="12642">MFNRLTAGLVVTVAVAATTVVVGSPAMAAGTCSSGHFCAFSGTSYNGTKVLDSTASSGSVDAGTHDVISSVINNTSKRWCGVNNGFPGDDTVLSVAQNTSLASLDARANDKIDHFYVISNGSSCS</sequence>
<evidence type="ECO:0000313" key="2">
    <source>
        <dbReference type="EMBL" id="MBO4165065.1"/>
    </source>
</evidence>
<keyword evidence="1" id="KW-0732">Signal</keyword>
<feature type="chain" id="PRO_5045559271" evidence="1">
    <location>
        <begin position="29"/>
        <end position="125"/>
    </location>
</feature>
<name>A0ABS3VHE6_9ACTN</name>
<keyword evidence="3" id="KW-1185">Reference proteome</keyword>
<organism evidence="2 3">
    <name type="scientific">Micromonospora antibiotica</name>
    <dbReference type="NCBI Taxonomy" id="2807623"/>
    <lineage>
        <taxon>Bacteria</taxon>
        <taxon>Bacillati</taxon>
        <taxon>Actinomycetota</taxon>
        <taxon>Actinomycetes</taxon>
        <taxon>Micromonosporales</taxon>
        <taxon>Micromonosporaceae</taxon>
        <taxon>Micromonospora</taxon>
    </lineage>
</organism>
<protein>
    <submittedName>
        <fullName evidence="2">Peptidase inhibitor family I36 protein</fullName>
    </submittedName>
</protein>
<dbReference type="EMBL" id="JAGFWR010000033">
    <property type="protein sequence ID" value="MBO4165065.1"/>
    <property type="molecule type" value="Genomic_DNA"/>
</dbReference>
<dbReference type="Pfam" id="PF03995">
    <property type="entry name" value="Inhibitor_I36"/>
    <property type="match status" value="1"/>
</dbReference>
<reference evidence="2 3" key="1">
    <citation type="submission" date="2021-03" db="EMBL/GenBank/DDBJ databases">
        <authorList>
            <person name="Lee D.-H."/>
        </authorList>
    </citation>
    <scope>NUCLEOTIDE SEQUENCE [LARGE SCALE GENOMIC DNA]</scope>
    <source>
        <strain evidence="2 3">MMS20-R2-23</strain>
    </source>
</reference>
<proteinExistence type="predicted"/>
<dbReference type="Proteomes" id="UP000671399">
    <property type="component" value="Unassembled WGS sequence"/>
</dbReference>
<accession>A0ABS3VHE6</accession>
<dbReference type="RefSeq" id="WP_208570575.1">
    <property type="nucleotide sequence ID" value="NZ_JAGFWR010000033.1"/>
</dbReference>
<feature type="signal peptide" evidence="1">
    <location>
        <begin position="1"/>
        <end position="28"/>
    </location>
</feature>
<gene>
    <name evidence="2" type="ORF">JQN83_30315</name>
</gene>
<evidence type="ECO:0000313" key="3">
    <source>
        <dbReference type="Proteomes" id="UP000671399"/>
    </source>
</evidence>
<comment type="caution">
    <text evidence="2">The sequence shown here is derived from an EMBL/GenBank/DDBJ whole genome shotgun (WGS) entry which is preliminary data.</text>
</comment>